<evidence type="ECO:0000256" key="1">
    <source>
        <dbReference type="ARBA" id="ARBA00007734"/>
    </source>
</evidence>
<accession>A0AA37HW61</accession>
<evidence type="ECO:0000313" key="5">
    <source>
        <dbReference type="Proteomes" id="UP000887043"/>
    </source>
</evidence>
<dbReference type="PANTHER" id="PTHR37423">
    <property type="entry name" value="SOLUBLE LYTIC MUREIN TRANSGLYCOSYLASE-RELATED"/>
    <property type="match status" value="1"/>
</dbReference>
<dbReference type="AlphaFoldDB" id="A0AA37HW61"/>
<dbReference type="InterPro" id="IPR023346">
    <property type="entry name" value="Lysozyme-like_dom_sf"/>
</dbReference>
<dbReference type="SUPFAM" id="SSF53850">
    <property type="entry name" value="Periplasmic binding protein-like II"/>
    <property type="match status" value="1"/>
</dbReference>
<dbReference type="SUPFAM" id="SSF53955">
    <property type="entry name" value="Lysozyme-like"/>
    <property type="match status" value="1"/>
</dbReference>
<dbReference type="CDD" id="cd13403">
    <property type="entry name" value="MLTF-like"/>
    <property type="match status" value="1"/>
</dbReference>
<evidence type="ECO:0000256" key="2">
    <source>
        <dbReference type="SAM" id="MobiDB-lite"/>
    </source>
</evidence>
<comment type="caution">
    <text evidence="4">The sequence shown here is derived from an EMBL/GenBank/DDBJ whole genome shotgun (WGS) entry which is preliminary data.</text>
</comment>
<evidence type="ECO:0000259" key="3">
    <source>
        <dbReference type="Pfam" id="PF01464"/>
    </source>
</evidence>
<reference evidence="4" key="1">
    <citation type="submission" date="2021-08" db="EMBL/GenBank/DDBJ databases">
        <title>Prevotella lacticifex sp. nov., isolated from rumen of cow.</title>
        <authorList>
            <person name="Shinkai T."/>
            <person name="Ikeyama N."/>
            <person name="Kumagai M."/>
            <person name="Ohmori H."/>
            <person name="Sakamoto M."/>
            <person name="Ohkuma M."/>
            <person name="Mitsumori M."/>
        </authorList>
    </citation>
    <scope>NUCLEOTIDE SEQUENCE</scope>
    <source>
        <strain evidence="4">DSM 11371</strain>
    </source>
</reference>
<gene>
    <name evidence="4" type="ORF">PRRU23_04490</name>
</gene>
<organism evidence="4 5">
    <name type="scientific">Segatella bryantii</name>
    <name type="common">Prevotella bryantii</name>
    <dbReference type="NCBI Taxonomy" id="77095"/>
    <lineage>
        <taxon>Bacteria</taxon>
        <taxon>Pseudomonadati</taxon>
        <taxon>Bacteroidota</taxon>
        <taxon>Bacteroidia</taxon>
        <taxon>Bacteroidales</taxon>
        <taxon>Prevotellaceae</taxon>
        <taxon>Segatella</taxon>
    </lineage>
</organism>
<feature type="compositionally biased region" description="Polar residues" evidence="2">
    <location>
        <begin position="7"/>
        <end position="22"/>
    </location>
</feature>
<feature type="region of interest" description="Disordered" evidence="2">
    <location>
        <begin position="1"/>
        <end position="22"/>
    </location>
</feature>
<comment type="similarity">
    <text evidence="1">Belongs to the transglycosylase Slt family.</text>
</comment>
<protein>
    <recommendedName>
        <fullName evidence="3">Transglycosylase SLT domain-containing protein</fullName>
    </recommendedName>
</protein>
<dbReference type="EMBL" id="BPTR01000001">
    <property type="protein sequence ID" value="GJG26749.1"/>
    <property type="molecule type" value="Genomic_DNA"/>
</dbReference>
<dbReference type="Proteomes" id="UP000887043">
    <property type="component" value="Unassembled WGS sequence"/>
</dbReference>
<name>A0AA37HW61_SEGBR</name>
<evidence type="ECO:0000313" key="4">
    <source>
        <dbReference type="EMBL" id="GJG26749.1"/>
    </source>
</evidence>
<dbReference type="Pfam" id="PF01464">
    <property type="entry name" value="SLT"/>
    <property type="match status" value="1"/>
</dbReference>
<sequence length="388" mass="44195">MTGCSPKKQQVETPWGTTLNEDSISEDTGYNLDDIVSNGEMIMLTVSGPETYYDYHGHGMGLHYMLCEKFAQSLGVSLRVEQCRDVKDMIQKLKQGKGDIIAYPLSLQEQKGLLACGMQVDSAKTSWVVAPDNKQLADTLNHWFKPQMIDEMRKEENYLLSVKSIKRHVYSPFLNSSKGIISKYDRYFQTFAPMARMDWKLMAAQCYQESCFDPQARSWAGACGLMQIMPATAEHLGLPKDRIFDPEMNIAGAARYINELLLHFKDVDPSQRIWFAIASYNGGSRHIRDAMALTRKYGRNPNNFVEVAEYILKLQSPAFYHDPVVKYGYMRGSETYDYVNRIRQRWMLYRGGKTDMGFSGGGSGINGMTISPVPSVPQRAKHKYRFHV</sequence>
<dbReference type="PANTHER" id="PTHR37423:SF2">
    <property type="entry name" value="MEMBRANE-BOUND LYTIC MUREIN TRANSGLYCOSYLASE C"/>
    <property type="match status" value="1"/>
</dbReference>
<feature type="domain" description="Transglycosylase SLT" evidence="3">
    <location>
        <begin position="188"/>
        <end position="299"/>
    </location>
</feature>
<proteinExistence type="inferred from homology"/>
<dbReference type="Gene3D" id="1.10.530.10">
    <property type="match status" value="1"/>
</dbReference>
<dbReference type="InterPro" id="IPR008258">
    <property type="entry name" value="Transglycosylase_SLT_dom_1"/>
</dbReference>
<dbReference type="GeneID" id="72480196"/>
<dbReference type="Gene3D" id="3.40.190.10">
    <property type="entry name" value="Periplasmic binding protein-like II"/>
    <property type="match status" value="1"/>
</dbReference>
<dbReference type="RefSeq" id="WP_006283206.1">
    <property type="nucleotide sequence ID" value="NZ_BPTR01000001.1"/>
</dbReference>